<dbReference type="RefSeq" id="WP_069836015.1">
    <property type="nucleotide sequence ID" value="NZ_MDGQ01000005.1"/>
</dbReference>
<dbReference type="InterPro" id="IPR024422">
    <property type="entry name" value="Protein_unknown_function_OB"/>
</dbReference>
<name>A0A1E5SZG2_9BACT</name>
<dbReference type="AlphaFoldDB" id="A0A1E5SZG2"/>
<evidence type="ECO:0000256" key="1">
    <source>
        <dbReference type="SAM" id="Phobius"/>
    </source>
</evidence>
<dbReference type="Pfam" id="PF12869">
    <property type="entry name" value="tRNA_anti-like"/>
    <property type="match status" value="1"/>
</dbReference>
<dbReference type="OrthoDB" id="673558at2"/>
<dbReference type="Proteomes" id="UP000095552">
    <property type="component" value="Unassembled WGS sequence"/>
</dbReference>
<protein>
    <recommendedName>
        <fullName evidence="4">tRNA_anti-like</fullName>
    </recommendedName>
</protein>
<keyword evidence="1" id="KW-0472">Membrane</keyword>
<evidence type="ECO:0008006" key="4">
    <source>
        <dbReference type="Google" id="ProtNLM"/>
    </source>
</evidence>
<reference evidence="2 3" key="1">
    <citation type="submission" date="2016-08" db="EMBL/GenBank/DDBJ databases">
        <title>Draft genome of Fabibacter sp. strain SK-8.</title>
        <authorList>
            <person name="Wong S.-K."/>
            <person name="Hamasaki K."/>
            <person name="Yoshizawa S."/>
        </authorList>
    </citation>
    <scope>NUCLEOTIDE SEQUENCE [LARGE SCALE GENOMIC DNA]</scope>
    <source>
        <strain evidence="2 3">SK-8</strain>
    </source>
</reference>
<gene>
    <name evidence="2" type="ORF">BFP71_13660</name>
</gene>
<accession>A0A1E5SZG2</accession>
<evidence type="ECO:0000313" key="3">
    <source>
        <dbReference type="Proteomes" id="UP000095552"/>
    </source>
</evidence>
<keyword evidence="3" id="KW-1185">Reference proteome</keyword>
<proteinExistence type="predicted"/>
<evidence type="ECO:0000313" key="2">
    <source>
        <dbReference type="EMBL" id="OEK04510.1"/>
    </source>
</evidence>
<dbReference type="STRING" id="1563681.BFP71_13660"/>
<organism evidence="2 3">
    <name type="scientific">Roseivirga misakiensis</name>
    <dbReference type="NCBI Taxonomy" id="1563681"/>
    <lineage>
        <taxon>Bacteria</taxon>
        <taxon>Pseudomonadati</taxon>
        <taxon>Bacteroidota</taxon>
        <taxon>Cytophagia</taxon>
        <taxon>Cytophagales</taxon>
        <taxon>Roseivirgaceae</taxon>
        <taxon>Roseivirga</taxon>
    </lineage>
</organism>
<comment type="caution">
    <text evidence="2">The sequence shown here is derived from an EMBL/GenBank/DDBJ whole genome shotgun (WGS) entry which is preliminary data.</text>
</comment>
<dbReference type="EMBL" id="MDGQ01000005">
    <property type="protein sequence ID" value="OEK04510.1"/>
    <property type="molecule type" value="Genomic_DNA"/>
</dbReference>
<keyword evidence="1" id="KW-1133">Transmembrane helix</keyword>
<sequence length="140" mass="15469">MKKKSILIIVGIVGLVAAYFVWNNFLRTAPSMKRLTADVAVTAERLYNDFDADEQTSNNKYLNKIVEVTGEVSEVETSEGSLPVISLKTSGFGVIKCTMESQLGEEELAQIRVNETITLRAECIGFLLDVLLIRGIIINN</sequence>
<feature type="transmembrane region" description="Helical" evidence="1">
    <location>
        <begin position="6"/>
        <end position="26"/>
    </location>
</feature>
<keyword evidence="1" id="KW-0812">Transmembrane</keyword>